<protein>
    <submittedName>
        <fullName evidence="2">Uncharacterized protein</fullName>
    </submittedName>
</protein>
<dbReference type="Proteomes" id="UP001500393">
    <property type="component" value="Unassembled WGS sequence"/>
</dbReference>
<sequence length="42" mass="4639">MEDLTECKQLLSPQRHPNRAAPAPATAEIPHPNWISGLIHPT</sequence>
<name>A0ABP4PRX3_9ACTN</name>
<feature type="region of interest" description="Disordered" evidence="1">
    <location>
        <begin position="1"/>
        <end position="42"/>
    </location>
</feature>
<comment type="caution">
    <text evidence="2">The sequence shown here is derived from an EMBL/GenBank/DDBJ whole genome shotgun (WGS) entry which is preliminary data.</text>
</comment>
<dbReference type="EMBL" id="BAAAOS010000033">
    <property type="protein sequence ID" value="GAA1589206.1"/>
    <property type="molecule type" value="Genomic_DNA"/>
</dbReference>
<gene>
    <name evidence="2" type="ORF">GCM10009789_48570</name>
</gene>
<evidence type="ECO:0000313" key="2">
    <source>
        <dbReference type="EMBL" id="GAA1589206.1"/>
    </source>
</evidence>
<accession>A0ABP4PRX3</accession>
<evidence type="ECO:0000313" key="3">
    <source>
        <dbReference type="Proteomes" id="UP001500393"/>
    </source>
</evidence>
<reference evidence="3" key="1">
    <citation type="journal article" date="2019" name="Int. J. Syst. Evol. Microbiol.">
        <title>The Global Catalogue of Microorganisms (GCM) 10K type strain sequencing project: providing services to taxonomists for standard genome sequencing and annotation.</title>
        <authorList>
            <consortium name="The Broad Institute Genomics Platform"/>
            <consortium name="The Broad Institute Genome Sequencing Center for Infectious Disease"/>
            <person name="Wu L."/>
            <person name="Ma J."/>
        </authorList>
    </citation>
    <scope>NUCLEOTIDE SEQUENCE [LARGE SCALE GENOMIC DNA]</scope>
    <source>
        <strain evidence="3">JCM 14969</strain>
    </source>
</reference>
<evidence type="ECO:0000256" key="1">
    <source>
        <dbReference type="SAM" id="MobiDB-lite"/>
    </source>
</evidence>
<keyword evidence="3" id="KW-1185">Reference proteome</keyword>
<proteinExistence type="predicted"/>
<dbReference type="RefSeq" id="WP_344217643.1">
    <property type="nucleotide sequence ID" value="NZ_BAAAOS010000033.1"/>
</dbReference>
<organism evidence="2 3">
    <name type="scientific">Kribbella sancticallisti</name>
    <dbReference type="NCBI Taxonomy" id="460087"/>
    <lineage>
        <taxon>Bacteria</taxon>
        <taxon>Bacillati</taxon>
        <taxon>Actinomycetota</taxon>
        <taxon>Actinomycetes</taxon>
        <taxon>Propionibacteriales</taxon>
        <taxon>Kribbellaceae</taxon>
        <taxon>Kribbella</taxon>
    </lineage>
</organism>